<comment type="similarity">
    <text evidence="1 3">Belongs to the D-isomer specific 2-hydroxyacid dehydrogenase family.</text>
</comment>
<dbReference type="EC" id="1.1.1.26" evidence="6"/>
<keyword evidence="2 3" id="KW-0560">Oxidoreductase</keyword>
<evidence type="ECO:0000256" key="3">
    <source>
        <dbReference type="RuleBase" id="RU003719"/>
    </source>
</evidence>
<evidence type="ECO:0000313" key="7">
    <source>
        <dbReference type="Proteomes" id="UP001232973"/>
    </source>
</evidence>
<dbReference type="GO" id="GO:0047964">
    <property type="term" value="F:glyoxylate reductase (NADH) activity"/>
    <property type="evidence" value="ECO:0007669"/>
    <property type="project" value="UniProtKB-EC"/>
</dbReference>
<evidence type="ECO:0000259" key="4">
    <source>
        <dbReference type="Pfam" id="PF00389"/>
    </source>
</evidence>
<comment type="caution">
    <text evidence="6">The sequence shown here is derived from an EMBL/GenBank/DDBJ whole genome shotgun (WGS) entry which is preliminary data.</text>
</comment>
<dbReference type="InterPro" id="IPR029753">
    <property type="entry name" value="D-isomer_DH_CS"/>
</dbReference>
<feature type="domain" description="D-isomer specific 2-hydroxyacid dehydrogenase NAD-binding" evidence="5">
    <location>
        <begin position="111"/>
        <end position="289"/>
    </location>
</feature>
<sequence>MKPRIFVTRKLPDSVMRELNAWADVVCHDATDEPVPRDVLLRQVQGCAGILSLITERIDAEVMDAAGPTLQIVANLAVGYDNIDVAAAKARGVLVTNTPDVLTETTADLTFGLLLAAARRIPEAERTLRAGEWRTWSPMMMTGQDVYGATIGIVGMGRIGAAVARRAKGFGMEICYFNRTRRPAVEAELGARLVPLDELLTTADFVVVLAPLTPETHHLIGRREFELMKPTAVFINTARGPIVDESALVEALRSGQIWAAGLDVFEQEPISPRHPLLQLRNVVLLPHIGSASIQTRLKMAQLAAENLRAALLGGTPPNRVW</sequence>
<reference evidence="6 7" key="1">
    <citation type="submission" date="2023-07" db="EMBL/GenBank/DDBJ databases">
        <title>Genomic Encyclopedia of Type Strains, Phase IV (KMG-IV): sequencing the most valuable type-strain genomes for metagenomic binning, comparative biology and taxonomic classification.</title>
        <authorList>
            <person name="Goeker M."/>
        </authorList>
    </citation>
    <scope>NUCLEOTIDE SEQUENCE [LARGE SCALE GENOMIC DNA]</scope>
    <source>
        <strain evidence="6 7">DSM 4006</strain>
    </source>
</reference>
<organism evidence="6 7">
    <name type="scientific">Alicyclobacillus cycloheptanicus</name>
    <dbReference type="NCBI Taxonomy" id="1457"/>
    <lineage>
        <taxon>Bacteria</taxon>
        <taxon>Bacillati</taxon>
        <taxon>Bacillota</taxon>
        <taxon>Bacilli</taxon>
        <taxon>Bacillales</taxon>
        <taxon>Alicyclobacillaceae</taxon>
        <taxon>Alicyclobacillus</taxon>
    </lineage>
</organism>
<dbReference type="Proteomes" id="UP001232973">
    <property type="component" value="Unassembled WGS sequence"/>
</dbReference>
<dbReference type="PROSITE" id="PS00065">
    <property type="entry name" value="D_2_HYDROXYACID_DH_1"/>
    <property type="match status" value="1"/>
</dbReference>
<dbReference type="InterPro" id="IPR036291">
    <property type="entry name" value="NAD(P)-bd_dom_sf"/>
</dbReference>
<dbReference type="Pfam" id="PF00389">
    <property type="entry name" value="2-Hacid_dh"/>
    <property type="match status" value="1"/>
</dbReference>
<dbReference type="PANTHER" id="PTHR10996">
    <property type="entry name" value="2-HYDROXYACID DEHYDROGENASE-RELATED"/>
    <property type="match status" value="1"/>
</dbReference>
<dbReference type="SUPFAM" id="SSF51735">
    <property type="entry name" value="NAD(P)-binding Rossmann-fold domains"/>
    <property type="match status" value="1"/>
</dbReference>
<dbReference type="InterPro" id="IPR050223">
    <property type="entry name" value="D-isomer_2-hydroxyacid_DH"/>
</dbReference>
<dbReference type="Pfam" id="PF02826">
    <property type="entry name" value="2-Hacid_dh_C"/>
    <property type="match status" value="1"/>
</dbReference>
<accession>A0ABT9XJX5</accession>
<dbReference type="RefSeq" id="WP_274456586.1">
    <property type="nucleotide sequence ID" value="NZ_CP067097.1"/>
</dbReference>
<feature type="domain" description="D-isomer specific 2-hydroxyacid dehydrogenase catalytic" evidence="4">
    <location>
        <begin position="5"/>
        <end position="320"/>
    </location>
</feature>
<protein>
    <submittedName>
        <fullName evidence="6">Glyoxylate reductase</fullName>
        <ecNumber evidence="6">1.1.1.26</ecNumber>
    </submittedName>
</protein>
<dbReference type="EMBL" id="JAUSTP010000021">
    <property type="protein sequence ID" value="MDQ0190614.1"/>
    <property type="molecule type" value="Genomic_DNA"/>
</dbReference>
<keyword evidence="7" id="KW-1185">Reference proteome</keyword>
<dbReference type="InterPro" id="IPR006140">
    <property type="entry name" value="D-isomer_DH_NAD-bd"/>
</dbReference>
<evidence type="ECO:0000259" key="5">
    <source>
        <dbReference type="Pfam" id="PF02826"/>
    </source>
</evidence>
<dbReference type="CDD" id="cd05301">
    <property type="entry name" value="GDH"/>
    <property type="match status" value="1"/>
</dbReference>
<evidence type="ECO:0000313" key="6">
    <source>
        <dbReference type="EMBL" id="MDQ0190614.1"/>
    </source>
</evidence>
<dbReference type="InterPro" id="IPR029752">
    <property type="entry name" value="D-isomer_DH_CS1"/>
</dbReference>
<dbReference type="PROSITE" id="PS00671">
    <property type="entry name" value="D_2_HYDROXYACID_DH_3"/>
    <property type="match status" value="1"/>
</dbReference>
<gene>
    <name evidence="6" type="ORF">J2S03_002481</name>
</gene>
<name>A0ABT9XJX5_9BACL</name>
<evidence type="ECO:0000256" key="1">
    <source>
        <dbReference type="ARBA" id="ARBA00005854"/>
    </source>
</evidence>
<dbReference type="PANTHER" id="PTHR10996:SF283">
    <property type="entry name" value="GLYOXYLATE_HYDROXYPYRUVATE REDUCTASE B"/>
    <property type="match status" value="1"/>
</dbReference>
<proteinExistence type="inferred from homology"/>
<evidence type="ECO:0000256" key="2">
    <source>
        <dbReference type="ARBA" id="ARBA00023002"/>
    </source>
</evidence>
<dbReference type="SUPFAM" id="SSF52283">
    <property type="entry name" value="Formate/glycerate dehydrogenase catalytic domain-like"/>
    <property type="match status" value="1"/>
</dbReference>
<dbReference type="Gene3D" id="3.40.50.720">
    <property type="entry name" value="NAD(P)-binding Rossmann-like Domain"/>
    <property type="match status" value="2"/>
</dbReference>
<dbReference type="InterPro" id="IPR006139">
    <property type="entry name" value="D-isomer_2_OHA_DH_cat_dom"/>
</dbReference>